<reference evidence="1" key="1">
    <citation type="journal article" date="2014" name="Front. Microbiol.">
        <title>High frequency of phylogenetically diverse reductive dehalogenase-homologous genes in deep subseafloor sedimentary metagenomes.</title>
        <authorList>
            <person name="Kawai M."/>
            <person name="Futagami T."/>
            <person name="Toyoda A."/>
            <person name="Takaki Y."/>
            <person name="Nishi S."/>
            <person name="Hori S."/>
            <person name="Arai W."/>
            <person name="Tsubouchi T."/>
            <person name="Morono Y."/>
            <person name="Uchiyama I."/>
            <person name="Ito T."/>
            <person name="Fujiyama A."/>
            <person name="Inagaki F."/>
            <person name="Takami H."/>
        </authorList>
    </citation>
    <scope>NUCLEOTIDE SEQUENCE</scope>
    <source>
        <strain evidence="1">Expedition CK06-06</strain>
    </source>
</reference>
<evidence type="ECO:0000313" key="1">
    <source>
        <dbReference type="EMBL" id="GAH16901.1"/>
    </source>
</evidence>
<gene>
    <name evidence="1" type="ORF">S01H4_53091</name>
</gene>
<dbReference type="Pfam" id="PF13385">
    <property type="entry name" value="Laminin_G_3"/>
    <property type="match status" value="1"/>
</dbReference>
<dbReference type="AlphaFoldDB" id="X1D812"/>
<feature type="non-terminal residue" evidence="1">
    <location>
        <position position="205"/>
    </location>
</feature>
<evidence type="ECO:0008006" key="2">
    <source>
        <dbReference type="Google" id="ProtNLM"/>
    </source>
</evidence>
<dbReference type="EMBL" id="BART01030398">
    <property type="protein sequence ID" value="GAH16901.1"/>
    <property type="molecule type" value="Genomic_DNA"/>
</dbReference>
<proteinExistence type="predicted"/>
<dbReference type="Gene3D" id="2.60.120.200">
    <property type="match status" value="1"/>
</dbReference>
<dbReference type="InterPro" id="IPR013320">
    <property type="entry name" value="ConA-like_dom_sf"/>
</dbReference>
<accession>X1D812</accession>
<sequence>MARNFDDASNQSLSYASEILAEVPITMAAWFKVDEAKNAGLVDIYQSGTSDYMTLEITHLRRATVMVKRDGEIGHGVFTATTFELNTWNHACGVFASSTSRSIYLNGGAKQTNTNDITPDGLNSTRIGLGTTANYMSGHIGGVALWDIALTDSQVAMLATGLAPLAVQPQNLVSYWPLIGHTSPEIDIVGNYGMVLNNGPTAAND</sequence>
<protein>
    <recommendedName>
        <fullName evidence="2">LamG-like jellyroll fold domain-containing protein</fullName>
    </recommendedName>
</protein>
<comment type="caution">
    <text evidence="1">The sequence shown here is derived from an EMBL/GenBank/DDBJ whole genome shotgun (WGS) entry which is preliminary data.</text>
</comment>
<organism evidence="1">
    <name type="scientific">marine sediment metagenome</name>
    <dbReference type="NCBI Taxonomy" id="412755"/>
    <lineage>
        <taxon>unclassified sequences</taxon>
        <taxon>metagenomes</taxon>
        <taxon>ecological metagenomes</taxon>
    </lineage>
</organism>
<name>X1D812_9ZZZZ</name>
<dbReference type="SUPFAM" id="SSF49899">
    <property type="entry name" value="Concanavalin A-like lectins/glucanases"/>
    <property type="match status" value="1"/>
</dbReference>